<evidence type="ECO:0000313" key="2">
    <source>
        <dbReference type="EMBL" id="OGH68771.1"/>
    </source>
</evidence>
<dbReference type="InterPro" id="IPR036034">
    <property type="entry name" value="PDZ_sf"/>
</dbReference>
<gene>
    <name evidence="2" type="ORF">A3D53_03755</name>
</gene>
<reference evidence="2 3" key="1">
    <citation type="journal article" date="2016" name="Nat. Commun.">
        <title>Thousands of microbial genomes shed light on interconnected biogeochemical processes in an aquifer system.</title>
        <authorList>
            <person name="Anantharaman K."/>
            <person name="Brown C.T."/>
            <person name="Hug L.A."/>
            <person name="Sharon I."/>
            <person name="Castelle C.J."/>
            <person name="Probst A.J."/>
            <person name="Thomas B.C."/>
            <person name="Singh A."/>
            <person name="Wilkins M.J."/>
            <person name="Karaoz U."/>
            <person name="Brodie E.L."/>
            <person name="Williams K.H."/>
            <person name="Hubbard S.S."/>
            <person name="Banfield J.F."/>
        </authorList>
    </citation>
    <scope>NUCLEOTIDE SEQUENCE [LARGE SCALE GENOMIC DNA]</scope>
</reference>
<evidence type="ECO:0000313" key="3">
    <source>
        <dbReference type="Proteomes" id="UP000176413"/>
    </source>
</evidence>
<dbReference type="Proteomes" id="UP000176413">
    <property type="component" value="Unassembled WGS sequence"/>
</dbReference>
<evidence type="ECO:0008006" key="4">
    <source>
        <dbReference type="Google" id="ProtNLM"/>
    </source>
</evidence>
<dbReference type="AlphaFoldDB" id="A0A1F6MAV4"/>
<accession>A0A1F6MAV4</accession>
<evidence type="ECO:0000256" key="1">
    <source>
        <dbReference type="SAM" id="Phobius"/>
    </source>
</evidence>
<feature type="transmembrane region" description="Helical" evidence="1">
    <location>
        <begin position="24"/>
        <end position="50"/>
    </location>
</feature>
<dbReference type="EMBL" id="MFQA01000031">
    <property type="protein sequence ID" value="OGH68771.1"/>
    <property type="molecule type" value="Genomic_DNA"/>
</dbReference>
<name>A0A1F6MAV4_9BACT</name>
<proteinExistence type="predicted"/>
<keyword evidence="1" id="KW-1133">Transmembrane helix</keyword>
<organism evidence="2 3">
    <name type="scientific">Candidatus Magasanikbacteria bacterium RIFCSPHIGHO2_02_FULL_45_10</name>
    <dbReference type="NCBI Taxonomy" id="1798679"/>
    <lineage>
        <taxon>Bacteria</taxon>
        <taxon>Candidatus Magasanikiibacteriota</taxon>
    </lineage>
</organism>
<keyword evidence="1" id="KW-0812">Transmembrane</keyword>
<protein>
    <recommendedName>
        <fullName evidence="4">PDZ domain-containing protein</fullName>
    </recommendedName>
</protein>
<dbReference type="SUPFAM" id="SSF50156">
    <property type="entry name" value="PDZ domain-like"/>
    <property type="match status" value="1"/>
</dbReference>
<comment type="caution">
    <text evidence="2">The sequence shown here is derived from an EMBL/GenBank/DDBJ whole genome shotgun (WGS) entry which is preliminary data.</text>
</comment>
<sequence>MYPPHLPPPTCNVEQHRQWRRLKYIGVATFFGLLAGVTGAAVAVAFIWPYSDVTTAIVSRIPRFETSAKLNEETARLLAGTIFEVYEKSVMIGAVQYVAPQDRLGSAVVGVSAGWLVASVPDFDGSFKDWRVLSETGNLFQVERVLPDHDMGLLYIKIKPLRPEAGSQEQLKVVQFASTVASPSLAFVRESGGWMPVNVLGVAAGDVLAGHSDLTTALRIILGGRFRDGSVVVSSDGTVLGFVEDSNRVVPALGAVSMLTGIEDRKSLSYPSIGVEGWFNEEWPILIDSERVDGFFVNRVVGKTPLKRGDILSQVNGRPVTFQNWWSLRNEREITVEVLRQRQTILITLIR</sequence>
<keyword evidence="1" id="KW-0472">Membrane</keyword>